<proteinExistence type="predicted"/>
<dbReference type="GO" id="GO:0016740">
    <property type="term" value="F:transferase activity"/>
    <property type="evidence" value="ECO:0007669"/>
    <property type="project" value="UniProtKB-KW"/>
</dbReference>
<dbReference type="RefSeq" id="WP_152217093.1">
    <property type="nucleotide sequence ID" value="NZ_WESC01000014.1"/>
</dbReference>
<name>A0A6N6VGG1_9HYPH</name>
<evidence type="ECO:0000313" key="1">
    <source>
        <dbReference type="EMBL" id="KAB7739002.1"/>
    </source>
</evidence>
<dbReference type="Gene3D" id="1.50.10.10">
    <property type="match status" value="1"/>
</dbReference>
<dbReference type="AlphaFoldDB" id="A0A6N6VGG1"/>
<dbReference type="InterPro" id="IPR008928">
    <property type="entry name" value="6-hairpin_glycosidase_sf"/>
</dbReference>
<dbReference type="SUPFAM" id="SSF48208">
    <property type="entry name" value="Six-hairpin glycosidases"/>
    <property type="match status" value="1"/>
</dbReference>
<dbReference type="Proteomes" id="UP000468901">
    <property type="component" value="Unassembled WGS sequence"/>
</dbReference>
<reference evidence="1 2" key="1">
    <citation type="submission" date="2019-09" db="EMBL/GenBank/DDBJ databases">
        <title>Parvibaculum sedimenti sp. nov., isolated from sediment.</title>
        <authorList>
            <person name="Wang Y."/>
        </authorList>
    </citation>
    <scope>NUCLEOTIDE SEQUENCE [LARGE SCALE GENOMIC DNA]</scope>
    <source>
        <strain evidence="1 2">HXT-9</strain>
    </source>
</reference>
<accession>A0A6N6VGG1</accession>
<dbReference type="EMBL" id="WESC01000014">
    <property type="protein sequence ID" value="KAB7739002.1"/>
    <property type="molecule type" value="Genomic_DNA"/>
</dbReference>
<sequence length="360" mass="40274">MTHLTYGDPIPEDFFDGARSRILDLQRDNGAIPWYDGGVIDPWNHTEAAMGLTVIGEVERARLAFRYLMETQLKDGSWWGQLGSAVPFDEDDHYTGGDEGAGKPIRDTNFTAYIATGAWHHYLITRDKQWLGTIWPHVEAAMQFVVAHQSPHGDIRWAANDPHTPEDDSLITGSSSIYKSLECAIHIAQELGKSSHDWAAARTRLGEALRDKPHRFDRTWESKARYSMDWYYPVLAGVITGEAARRRLASKWDIFVAEGKGCRCVLDQPWVTVAESAELVMALLVAGERQKAEALLSWQHQWRADCGAYWMGYQFVENVAWPAEKPAWTAAAVILATDAVTGATPASRLFAERTLAEAAE</sequence>
<comment type="caution">
    <text evidence="1">The sequence shown here is derived from an EMBL/GenBank/DDBJ whole genome shotgun (WGS) entry which is preliminary data.</text>
</comment>
<dbReference type="InterPro" id="IPR012341">
    <property type="entry name" value="6hp_glycosidase-like_sf"/>
</dbReference>
<organism evidence="1 2">
    <name type="scientific">Parvibaculum sedimenti</name>
    <dbReference type="NCBI Taxonomy" id="2608632"/>
    <lineage>
        <taxon>Bacteria</taxon>
        <taxon>Pseudomonadati</taxon>
        <taxon>Pseudomonadota</taxon>
        <taxon>Alphaproteobacteria</taxon>
        <taxon>Hyphomicrobiales</taxon>
        <taxon>Parvibaculaceae</taxon>
        <taxon>Parvibaculum</taxon>
    </lineage>
</organism>
<evidence type="ECO:0000313" key="2">
    <source>
        <dbReference type="Proteomes" id="UP000468901"/>
    </source>
</evidence>
<protein>
    <submittedName>
        <fullName evidence="1">Prenyltransferase</fullName>
    </submittedName>
</protein>
<gene>
    <name evidence="1" type="ORF">F2P47_14485</name>
</gene>
<keyword evidence="1" id="KW-0808">Transferase</keyword>
<dbReference type="GO" id="GO:0005975">
    <property type="term" value="P:carbohydrate metabolic process"/>
    <property type="evidence" value="ECO:0007669"/>
    <property type="project" value="InterPro"/>
</dbReference>
<keyword evidence="2" id="KW-1185">Reference proteome</keyword>